<dbReference type="InterPro" id="IPR051681">
    <property type="entry name" value="Ser/Thr_Kinases-Pseudokinases"/>
</dbReference>
<dbReference type="GO" id="GO:0016301">
    <property type="term" value="F:kinase activity"/>
    <property type="evidence" value="ECO:0007669"/>
    <property type="project" value="UniProtKB-KW"/>
</dbReference>
<gene>
    <name evidence="2" type="primary">HT1_4</name>
    <name evidence="2" type="ORF">PIB30_045562</name>
</gene>
<dbReference type="InterPro" id="IPR000719">
    <property type="entry name" value="Prot_kinase_dom"/>
</dbReference>
<dbReference type="PROSITE" id="PS00108">
    <property type="entry name" value="PROTEIN_KINASE_ST"/>
    <property type="match status" value="1"/>
</dbReference>
<dbReference type="EMBL" id="JASCZI010181521">
    <property type="protein sequence ID" value="MED6184244.1"/>
    <property type="molecule type" value="Genomic_DNA"/>
</dbReference>
<reference evidence="2 3" key="1">
    <citation type="journal article" date="2023" name="Plants (Basel)">
        <title>Bridging the Gap: Combining Genomics and Transcriptomics Approaches to Understand Stylosanthes scabra, an Orphan Legume from the Brazilian Caatinga.</title>
        <authorList>
            <person name="Ferreira-Neto J.R.C."/>
            <person name="da Silva M.D."/>
            <person name="Binneck E."/>
            <person name="de Melo N.F."/>
            <person name="da Silva R.H."/>
            <person name="de Melo A.L.T.M."/>
            <person name="Pandolfi V."/>
            <person name="Bustamante F.O."/>
            <person name="Brasileiro-Vidal A.C."/>
            <person name="Benko-Iseppon A.M."/>
        </authorList>
    </citation>
    <scope>NUCLEOTIDE SEQUENCE [LARGE SCALE GENOMIC DNA]</scope>
    <source>
        <tissue evidence="2">Leaves</tissue>
    </source>
</reference>
<dbReference type="Proteomes" id="UP001341840">
    <property type="component" value="Unassembled WGS sequence"/>
</dbReference>
<dbReference type="InterPro" id="IPR008271">
    <property type="entry name" value="Ser/Thr_kinase_AS"/>
</dbReference>
<dbReference type="SMART" id="SM00220">
    <property type="entry name" value="S_TKc"/>
    <property type="match status" value="1"/>
</dbReference>
<protein>
    <submittedName>
        <fullName evidence="2">Serine/threonine-protein kinase ht1</fullName>
    </submittedName>
</protein>
<keyword evidence="2" id="KW-0418">Kinase</keyword>
<dbReference type="PANTHER" id="PTHR44329">
    <property type="entry name" value="SERINE/THREONINE-PROTEIN KINASE TNNI3K-RELATED"/>
    <property type="match status" value="1"/>
</dbReference>
<sequence>MKKNMHWLKQIGNGNGGMMRSGRRLSLGEYKRAVSWSKYLVSPGAAIKGEGEEEWSADMSQLLIGTKFATGRHSRIYRGVYKQKDVAIKLVSLPEEDEDLATFLEKQFTSEVSLLLRLRHPNILTFIAACKKPPVFCIITEYLAGGSLRKFLHQQQPNSIPLEIVLKLALDIAKGMQYLHSQGILHRDLKSENLLLGEDMCVKVADFGISCLESQCGSAKGFTGTYRWMAPEMIKEKHHTKKVDVYSFGIVLWEILTGQTPFKNMTPEQAAFAVSHKNARPPLPSSCPWALSDLINRCWSSNADKRPHFDEIVTILENYTESLQQDPEFFTTYKPRPSNNTTILGCLPKCNIRHKSTACKA</sequence>
<keyword evidence="2" id="KW-0808">Transferase</keyword>
<evidence type="ECO:0000313" key="2">
    <source>
        <dbReference type="EMBL" id="MED6184244.1"/>
    </source>
</evidence>
<proteinExistence type="predicted"/>
<dbReference type="SUPFAM" id="SSF56112">
    <property type="entry name" value="Protein kinase-like (PK-like)"/>
    <property type="match status" value="1"/>
</dbReference>
<comment type="caution">
    <text evidence="2">The sequence shown here is derived from an EMBL/GenBank/DDBJ whole genome shotgun (WGS) entry which is preliminary data.</text>
</comment>
<evidence type="ECO:0000259" key="1">
    <source>
        <dbReference type="PROSITE" id="PS50011"/>
    </source>
</evidence>
<dbReference type="CDD" id="cd13999">
    <property type="entry name" value="STKc_MAP3K-like"/>
    <property type="match status" value="1"/>
</dbReference>
<dbReference type="Gene3D" id="3.30.200.20">
    <property type="entry name" value="Phosphorylase Kinase, domain 1"/>
    <property type="match status" value="1"/>
</dbReference>
<dbReference type="PROSITE" id="PS50011">
    <property type="entry name" value="PROTEIN_KINASE_DOM"/>
    <property type="match status" value="1"/>
</dbReference>
<dbReference type="PRINTS" id="PR00109">
    <property type="entry name" value="TYRKINASE"/>
</dbReference>
<dbReference type="Pfam" id="PF07714">
    <property type="entry name" value="PK_Tyr_Ser-Thr"/>
    <property type="match status" value="1"/>
</dbReference>
<organism evidence="2 3">
    <name type="scientific">Stylosanthes scabra</name>
    <dbReference type="NCBI Taxonomy" id="79078"/>
    <lineage>
        <taxon>Eukaryota</taxon>
        <taxon>Viridiplantae</taxon>
        <taxon>Streptophyta</taxon>
        <taxon>Embryophyta</taxon>
        <taxon>Tracheophyta</taxon>
        <taxon>Spermatophyta</taxon>
        <taxon>Magnoliopsida</taxon>
        <taxon>eudicotyledons</taxon>
        <taxon>Gunneridae</taxon>
        <taxon>Pentapetalae</taxon>
        <taxon>rosids</taxon>
        <taxon>fabids</taxon>
        <taxon>Fabales</taxon>
        <taxon>Fabaceae</taxon>
        <taxon>Papilionoideae</taxon>
        <taxon>50 kb inversion clade</taxon>
        <taxon>dalbergioids sensu lato</taxon>
        <taxon>Dalbergieae</taxon>
        <taxon>Pterocarpus clade</taxon>
        <taxon>Stylosanthes</taxon>
    </lineage>
</organism>
<name>A0ABU6WG32_9FABA</name>
<evidence type="ECO:0000313" key="3">
    <source>
        <dbReference type="Proteomes" id="UP001341840"/>
    </source>
</evidence>
<dbReference type="InterPro" id="IPR011009">
    <property type="entry name" value="Kinase-like_dom_sf"/>
</dbReference>
<keyword evidence="3" id="KW-1185">Reference proteome</keyword>
<feature type="domain" description="Protein kinase" evidence="1">
    <location>
        <begin position="62"/>
        <end position="320"/>
    </location>
</feature>
<accession>A0ABU6WG32</accession>
<dbReference type="InterPro" id="IPR001245">
    <property type="entry name" value="Ser-Thr/Tyr_kinase_cat_dom"/>
</dbReference>
<dbReference type="Gene3D" id="1.10.510.10">
    <property type="entry name" value="Transferase(Phosphotransferase) domain 1"/>
    <property type="match status" value="1"/>
</dbReference>
<dbReference type="PANTHER" id="PTHR44329:SF277">
    <property type="entry name" value="SERINE_THREONINE-PROTEIN KINASE HT1-LIKE"/>
    <property type="match status" value="1"/>
</dbReference>